<reference evidence="4" key="1">
    <citation type="submission" date="2021-01" db="EMBL/GenBank/DDBJ databases">
        <title>Whole genome shotgun sequence of Virgisporangium aliadipatigenens NBRC 105644.</title>
        <authorList>
            <person name="Komaki H."/>
            <person name="Tamura T."/>
        </authorList>
    </citation>
    <scope>NUCLEOTIDE SEQUENCE</scope>
    <source>
        <strain evidence="4">NBRC 105644</strain>
    </source>
</reference>
<dbReference type="AlphaFoldDB" id="A0A8J3YLK1"/>
<evidence type="ECO:0000256" key="1">
    <source>
        <dbReference type="SAM" id="MobiDB-lite"/>
    </source>
</evidence>
<feature type="region of interest" description="Disordered" evidence="1">
    <location>
        <begin position="92"/>
        <end position="146"/>
    </location>
</feature>
<comment type="caution">
    <text evidence="4">The sequence shown here is derived from an EMBL/GenBank/DDBJ whole genome shotgun (WGS) entry which is preliminary data.</text>
</comment>
<evidence type="ECO:0000256" key="2">
    <source>
        <dbReference type="SAM" id="Phobius"/>
    </source>
</evidence>
<dbReference type="InterPro" id="IPR004352">
    <property type="entry name" value="GH114_TIM-barrel"/>
</dbReference>
<dbReference type="Pfam" id="PF03537">
    <property type="entry name" value="Glyco_hydro_114"/>
    <property type="match status" value="1"/>
</dbReference>
<proteinExistence type="predicted"/>
<dbReference type="InterPro" id="IPR013785">
    <property type="entry name" value="Aldolase_TIM"/>
</dbReference>
<feature type="compositionally biased region" description="Pro residues" evidence="1">
    <location>
        <begin position="1"/>
        <end position="12"/>
    </location>
</feature>
<dbReference type="Gene3D" id="3.20.20.70">
    <property type="entry name" value="Aldolase class I"/>
    <property type="match status" value="1"/>
</dbReference>
<dbReference type="RefSeq" id="WP_239153257.1">
    <property type="nucleotide sequence ID" value="NZ_BOPF01000016.1"/>
</dbReference>
<evidence type="ECO:0000259" key="3">
    <source>
        <dbReference type="Pfam" id="PF03537"/>
    </source>
</evidence>
<evidence type="ECO:0000313" key="5">
    <source>
        <dbReference type="Proteomes" id="UP000619260"/>
    </source>
</evidence>
<feature type="transmembrane region" description="Helical" evidence="2">
    <location>
        <begin position="66"/>
        <end position="86"/>
    </location>
</feature>
<dbReference type="Proteomes" id="UP000619260">
    <property type="component" value="Unassembled WGS sequence"/>
</dbReference>
<feature type="compositionally biased region" description="Low complexity" evidence="1">
    <location>
        <begin position="92"/>
        <end position="130"/>
    </location>
</feature>
<feature type="compositionally biased region" description="Low complexity" evidence="1">
    <location>
        <begin position="15"/>
        <end position="28"/>
    </location>
</feature>
<dbReference type="InterPro" id="IPR017853">
    <property type="entry name" value="GH"/>
</dbReference>
<feature type="domain" description="Glycoside-hydrolase family GH114 TIM-barrel" evidence="3">
    <location>
        <begin position="152"/>
        <end position="369"/>
    </location>
</feature>
<organism evidence="4 5">
    <name type="scientific">Virgisporangium aliadipatigenens</name>
    <dbReference type="NCBI Taxonomy" id="741659"/>
    <lineage>
        <taxon>Bacteria</taxon>
        <taxon>Bacillati</taxon>
        <taxon>Actinomycetota</taxon>
        <taxon>Actinomycetes</taxon>
        <taxon>Micromonosporales</taxon>
        <taxon>Micromonosporaceae</taxon>
        <taxon>Virgisporangium</taxon>
    </lineage>
</organism>
<keyword evidence="2" id="KW-0472">Membrane</keyword>
<protein>
    <recommendedName>
        <fullName evidence="3">Glycoside-hydrolase family GH114 TIM-barrel domain-containing protein</fullName>
    </recommendedName>
</protein>
<dbReference type="EMBL" id="BOPF01000016">
    <property type="protein sequence ID" value="GIJ47674.1"/>
    <property type="molecule type" value="Genomic_DNA"/>
</dbReference>
<dbReference type="PANTHER" id="PTHR35273">
    <property type="entry name" value="ALPHA-1,4 POLYGALACTOSAMINIDASE, PUTATIVE (AFU_ORTHOLOGUE AFUA_3G07890)-RELATED"/>
    <property type="match status" value="1"/>
</dbReference>
<keyword evidence="2" id="KW-0812">Transmembrane</keyword>
<keyword evidence="2" id="KW-1133">Transmembrane helix</keyword>
<accession>A0A8J3YLK1</accession>
<feature type="region of interest" description="Disordered" evidence="1">
    <location>
        <begin position="1"/>
        <end position="56"/>
    </location>
</feature>
<keyword evidence="5" id="KW-1185">Reference proteome</keyword>
<sequence length="373" mass="39028">MTEPRPPGPPDRQPPDGAVPLSDAAAVPPSAPDRPDEPSAAHEPSASDGASSAAVPKGWPGHRVRVIAACVAVAVLLAGVAAWALWPRGGPGPDRAAPTATPGVPGLDGSGPQPGDPGSPSDAMGSGSPVPSGPVPPTPAGGWWRPAPGLAWQWQLTGPVDRSVDVPVYDVDAVETSAADVAALHAAGRKVICYVNAGAYEDWRPDKASFPTEVLGAGLDGWPGERWLDIRRWDVLGPLMSARFEVCRSKGFDAVEPDNVDGYANASGFPLSAADQLTYNRRLAELAHGKGLAIGLKNDVEQAAALEPAFDFAVNEECVEYEECGQLRPFIAAGKPVFHVEYSDGSSFCAQTKGYGFSSMRKKEDLDAWREPC</sequence>
<evidence type="ECO:0000313" key="4">
    <source>
        <dbReference type="EMBL" id="GIJ47674.1"/>
    </source>
</evidence>
<dbReference type="SUPFAM" id="SSF51445">
    <property type="entry name" value="(Trans)glycosidases"/>
    <property type="match status" value="1"/>
</dbReference>
<gene>
    <name evidence="4" type="ORF">Val02_45600</name>
</gene>
<name>A0A8J3YLK1_9ACTN</name>
<dbReference type="PANTHER" id="PTHR35273:SF2">
    <property type="entry name" value="ALPHA-GALACTOSIDASE"/>
    <property type="match status" value="1"/>
</dbReference>